<name>A0A8J4H6R3_9BACL</name>
<comment type="caution">
    <text evidence="1">The sequence shown here is derived from an EMBL/GenBank/DDBJ whole genome shotgun (WGS) entry which is preliminary data.</text>
</comment>
<organism evidence="1 2">
    <name type="scientific">Xylanibacillus composti</name>
    <dbReference type="NCBI Taxonomy" id="1572762"/>
    <lineage>
        <taxon>Bacteria</taxon>
        <taxon>Bacillati</taxon>
        <taxon>Bacillota</taxon>
        <taxon>Bacilli</taxon>
        <taxon>Bacillales</taxon>
        <taxon>Paenibacillaceae</taxon>
        <taxon>Xylanibacillus</taxon>
    </lineage>
</organism>
<protein>
    <submittedName>
        <fullName evidence="1">Phage portal protein</fullName>
    </submittedName>
</protein>
<dbReference type="RefSeq" id="WP_213413577.1">
    <property type="nucleotide sequence ID" value="NZ_BOVK01000058.1"/>
</dbReference>
<dbReference type="InterPro" id="IPR014986">
    <property type="entry name" value="XkdN-like"/>
</dbReference>
<sequence>MSNLSFFYADNAAGSSEERVVISNRFTDHDGVPLEWVLRSITERENEACRKAATKREKGRNGVAVSDTDFNLYVAKMAVASVVFPDLKDAGLQDSYNVRGAEELLRAMLLPGEYADLVQHVQRLNGFEKDMNEMVDEVKN</sequence>
<dbReference type="AlphaFoldDB" id="A0A8J4H6R3"/>
<dbReference type="Proteomes" id="UP000677918">
    <property type="component" value="Unassembled WGS sequence"/>
</dbReference>
<evidence type="ECO:0000313" key="1">
    <source>
        <dbReference type="EMBL" id="GIQ70765.1"/>
    </source>
</evidence>
<dbReference type="Gene3D" id="3.30.2220.30">
    <property type="match status" value="1"/>
</dbReference>
<evidence type="ECO:0000313" key="2">
    <source>
        <dbReference type="Proteomes" id="UP000677918"/>
    </source>
</evidence>
<keyword evidence="2" id="KW-1185">Reference proteome</keyword>
<gene>
    <name evidence="1" type="ORF">XYCOK13_35890</name>
</gene>
<proteinExistence type="predicted"/>
<dbReference type="Pfam" id="PF08890">
    <property type="entry name" value="Phage_TAC_5"/>
    <property type="match status" value="1"/>
</dbReference>
<dbReference type="EMBL" id="BOVK01000058">
    <property type="protein sequence ID" value="GIQ70765.1"/>
    <property type="molecule type" value="Genomic_DNA"/>
</dbReference>
<reference evidence="1" key="1">
    <citation type="submission" date="2021-04" db="EMBL/GenBank/DDBJ databases">
        <title>Draft genome sequence of Xylanibacillus composti strain K13.</title>
        <authorList>
            <person name="Uke A."/>
            <person name="Chhe C."/>
            <person name="Baramee S."/>
            <person name="Kosugi A."/>
        </authorList>
    </citation>
    <scope>NUCLEOTIDE SEQUENCE</scope>
    <source>
        <strain evidence="1">K13</strain>
    </source>
</reference>
<accession>A0A8J4H6R3</accession>
<dbReference type="InterPro" id="IPR038559">
    <property type="entry name" value="XkdN-like_sf"/>
</dbReference>